<protein>
    <submittedName>
        <fullName evidence="1">Uncharacterized protein</fullName>
    </submittedName>
</protein>
<gene>
    <name evidence="1" type="ORF">DQQ10_09305</name>
</gene>
<keyword evidence="2" id="KW-1185">Reference proteome</keyword>
<dbReference type="AlphaFoldDB" id="A0A364Y4G4"/>
<dbReference type="EMBL" id="QMFY01000003">
    <property type="protein sequence ID" value="RAW01830.1"/>
    <property type="molecule type" value="Genomic_DNA"/>
</dbReference>
<reference evidence="1 2" key="1">
    <citation type="submission" date="2018-06" db="EMBL/GenBank/DDBJ databases">
        <title>Chryseolinea flavus sp. nov., a member of the phylum Bacteroidetes isolated from soil.</title>
        <authorList>
            <person name="Li Y."/>
            <person name="Wang J."/>
        </authorList>
    </citation>
    <scope>NUCLEOTIDE SEQUENCE [LARGE SCALE GENOMIC DNA]</scope>
    <source>
        <strain evidence="1 2">SDU1-6</strain>
    </source>
</reference>
<dbReference type="RefSeq" id="WP_112746571.1">
    <property type="nucleotide sequence ID" value="NZ_QMFY01000003.1"/>
</dbReference>
<accession>A0A364Y4G4</accession>
<organism evidence="1 2">
    <name type="scientific">Pseudochryseolinea flava</name>
    <dbReference type="NCBI Taxonomy" id="2059302"/>
    <lineage>
        <taxon>Bacteria</taxon>
        <taxon>Pseudomonadati</taxon>
        <taxon>Bacteroidota</taxon>
        <taxon>Cytophagia</taxon>
        <taxon>Cytophagales</taxon>
        <taxon>Fulvivirgaceae</taxon>
        <taxon>Pseudochryseolinea</taxon>
    </lineage>
</organism>
<evidence type="ECO:0000313" key="2">
    <source>
        <dbReference type="Proteomes" id="UP000251889"/>
    </source>
</evidence>
<sequence>MGLFNSNKAANANNPYRDSAANLVYNLLFCDNLELLKQNISTPVSYPFDVLFNDSSTVADLQKIIDDETLESRLKIFAYNQQMLKGHKPTQKELLAVVIEVALDEGLDVLGSFKDGTARYINYSGKMVVWEATDATSNALTSALFSNSFEIVKRIGVWDEPRRPFPMKGLLRITFLVSDGIYFGEGPIDALFNDQLANPALMAGTELMRYITDKAMNK</sequence>
<name>A0A364Y4G4_9BACT</name>
<proteinExistence type="predicted"/>
<comment type="caution">
    <text evidence="1">The sequence shown here is derived from an EMBL/GenBank/DDBJ whole genome shotgun (WGS) entry which is preliminary data.</text>
</comment>
<dbReference type="OrthoDB" id="7059742at2"/>
<evidence type="ECO:0000313" key="1">
    <source>
        <dbReference type="EMBL" id="RAW01830.1"/>
    </source>
</evidence>
<dbReference type="Proteomes" id="UP000251889">
    <property type="component" value="Unassembled WGS sequence"/>
</dbReference>